<feature type="domain" description="PhoU" evidence="9">
    <location>
        <begin position="22"/>
        <end position="108"/>
    </location>
</feature>
<dbReference type="FunFam" id="1.20.58.220:FF:000004">
    <property type="entry name" value="Phosphate-specific transport system accessory protein PhoU"/>
    <property type="match status" value="1"/>
</dbReference>
<dbReference type="GO" id="GO:0005737">
    <property type="term" value="C:cytoplasm"/>
    <property type="evidence" value="ECO:0007669"/>
    <property type="project" value="UniProtKB-SubCell"/>
</dbReference>
<dbReference type="AlphaFoldDB" id="A0A6A7Y3H5"/>
<sequence length="240" mass="26475">MEREHLVKAFDEELRTVTDRVVEMGARVERLFDAAVDALVDGDINRASNLVIEDAQIDALDAEVEEAAIHVIARRQPVAADLREIFSAVRIAADLERVGDLSKNIAKRAVLLGHDRPKPGTTTVLEDMAVFAKKQLHDVIDAYINGDSVKAEAVLNGDVELDTYYSACFRQLITYMMEDTRSITSCAHLLHVAKSVERVGDHATNIAEYVLFRVKGEIPRGRPKGADLEDVLARDLGKGA</sequence>
<evidence type="ECO:0000256" key="2">
    <source>
        <dbReference type="ARBA" id="ARBA00008107"/>
    </source>
</evidence>
<name>A0A6A7Y3H5_9HYPH</name>
<dbReference type="RefSeq" id="WP_153479890.1">
    <property type="nucleotide sequence ID" value="NZ_VWNA01000001.1"/>
</dbReference>
<evidence type="ECO:0000256" key="6">
    <source>
        <dbReference type="ARBA" id="ARBA00022592"/>
    </source>
</evidence>
<dbReference type="GO" id="GO:0045936">
    <property type="term" value="P:negative regulation of phosphate metabolic process"/>
    <property type="evidence" value="ECO:0007669"/>
    <property type="project" value="InterPro"/>
</dbReference>
<dbReference type="GO" id="GO:0006817">
    <property type="term" value="P:phosphate ion transport"/>
    <property type="evidence" value="ECO:0007669"/>
    <property type="project" value="UniProtKB-KW"/>
</dbReference>
<dbReference type="Proteomes" id="UP000332515">
    <property type="component" value="Unassembled WGS sequence"/>
</dbReference>
<evidence type="ECO:0000256" key="7">
    <source>
        <dbReference type="ARBA" id="ARBA00056181"/>
    </source>
</evidence>
<dbReference type="EMBL" id="VWNA01000001">
    <property type="protein sequence ID" value="MQT12651.1"/>
    <property type="molecule type" value="Genomic_DNA"/>
</dbReference>
<accession>A0A6A7Y3H5</accession>
<dbReference type="InterPro" id="IPR038078">
    <property type="entry name" value="PhoU-like_sf"/>
</dbReference>
<dbReference type="InterPro" id="IPR026022">
    <property type="entry name" value="PhoU_dom"/>
</dbReference>
<evidence type="ECO:0000256" key="1">
    <source>
        <dbReference type="ARBA" id="ARBA00004496"/>
    </source>
</evidence>
<dbReference type="NCBIfam" id="TIGR02135">
    <property type="entry name" value="phoU_full"/>
    <property type="match status" value="1"/>
</dbReference>
<evidence type="ECO:0000256" key="8">
    <source>
        <dbReference type="PIRNR" id="PIRNR003107"/>
    </source>
</evidence>
<keyword evidence="6 8" id="KW-0592">Phosphate transport</keyword>
<comment type="caution">
    <text evidence="10">The sequence shown here is derived from an EMBL/GenBank/DDBJ whole genome shotgun (WGS) entry which is preliminary data.</text>
</comment>
<keyword evidence="4 8" id="KW-0813">Transport</keyword>
<comment type="similarity">
    <text evidence="2 8">Belongs to the PhoU family.</text>
</comment>
<evidence type="ECO:0000313" key="10">
    <source>
        <dbReference type="EMBL" id="MQT12651.1"/>
    </source>
</evidence>
<dbReference type="PANTHER" id="PTHR42930:SF3">
    <property type="entry name" value="PHOSPHATE-SPECIFIC TRANSPORT SYSTEM ACCESSORY PROTEIN PHOU"/>
    <property type="match status" value="1"/>
</dbReference>
<comment type="subunit">
    <text evidence="3 8">Homodimer.</text>
</comment>
<dbReference type="GO" id="GO:0030643">
    <property type="term" value="P:intracellular phosphate ion homeostasis"/>
    <property type="evidence" value="ECO:0007669"/>
    <property type="project" value="InterPro"/>
</dbReference>
<evidence type="ECO:0000313" key="11">
    <source>
        <dbReference type="Proteomes" id="UP000332515"/>
    </source>
</evidence>
<dbReference type="PIRSF" id="PIRSF003107">
    <property type="entry name" value="PhoU"/>
    <property type="match status" value="1"/>
</dbReference>
<feature type="domain" description="PhoU" evidence="9">
    <location>
        <begin position="125"/>
        <end position="210"/>
    </location>
</feature>
<dbReference type="SUPFAM" id="SSF109755">
    <property type="entry name" value="PhoU-like"/>
    <property type="match status" value="1"/>
</dbReference>
<dbReference type="Pfam" id="PF01895">
    <property type="entry name" value="PhoU"/>
    <property type="match status" value="2"/>
</dbReference>
<dbReference type="Gene3D" id="1.20.58.220">
    <property type="entry name" value="Phosphate transport system protein phou homolog 2, domain 2"/>
    <property type="match status" value="1"/>
</dbReference>
<protein>
    <recommendedName>
        <fullName evidence="8">Phosphate-specific transport system accessory protein PhoU</fullName>
    </recommendedName>
</protein>
<evidence type="ECO:0000256" key="5">
    <source>
        <dbReference type="ARBA" id="ARBA00022490"/>
    </source>
</evidence>
<comment type="subcellular location">
    <subcellularLocation>
        <location evidence="1 8">Cytoplasm</location>
    </subcellularLocation>
</comment>
<keyword evidence="11" id="KW-1185">Reference proteome</keyword>
<organism evidence="10 11">
    <name type="scientific">Segnochrobactrum spirostomi</name>
    <dbReference type="NCBI Taxonomy" id="2608987"/>
    <lineage>
        <taxon>Bacteria</taxon>
        <taxon>Pseudomonadati</taxon>
        <taxon>Pseudomonadota</taxon>
        <taxon>Alphaproteobacteria</taxon>
        <taxon>Hyphomicrobiales</taxon>
        <taxon>Segnochrobactraceae</taxon>
        <taxon>Segnochrobactrum</taxon>
    </lineage>
</organism>
<evidence type="ECO:0000259" key="9">
    <source>
        <dbReference type="Pfam" id="PF01895"/>
    </source>
</evidence>
<proteinExistence type="inferred from homology"/>
<evidence type="ECO:0000256" key="3">
    <source>
        <dbReference type="ARBA" id="ARBA00011738"/>
    </source>
</evidence>
<dbReference type="PANTHER" id="PTHR42930">
    <property type="entry name" value="PHOSPHATE-SPECIFIC TRANSPORT SYSTEM ACCESSORY PROTEIN PHOU"/>
    <property type="match status" value="1"/>
</dbReference>
<gene>
    <name evidence="10" type="primary">phoU</name>
    <name evidence="10" type="ORF">F0357_08285</name>
</gene>
<evidence type="ECO:0000256" key="4">
    <source>
        <dbReference type="ARBA" id="ARBA00022448"/>
    </source>
</evidence>
<keyword evidence="5 8" id="KW-0963">Cytoplasm</keyword>
<reference evidence="10 11" key="1">
    <citation type="submission" date="2019-09" db="EMBL/GenBank/DDBJ databases">
        <title>Segnochrobactrum spirostomi gen. nov., sp. nov., isolated from the ciliate Spirostomum cf. yagiui and description of a novel family, Segnochrobactraceae fam. nov. within the order Rhizobiales of the class Alphaproteobacteria.</title>
        <authorList>
            <person name="Akter S."/>
            <person name="Shazib S.U.A."/>
            <person name="Shin M.K."/>
        </authorList>
    </citation>
    <scope>NUCLEOTIDE SEQUENCE [LARGE SCALE GENOMIC DNA]</scope>
    <source>
        <strain evidence="10 11">Sp-1</strain>
    </source>
</reference>
<dbReference type="InterPro" id="IPR028366">
    <property type="entry name" value="PhoU"/>
</dbReference>
<comment type="function">
    <text evidence="7 8">Plays a role in the regulation of phosphate uptake.</text>
</comment>